<dbReference type="EMBL" id="BLAD01000037">
    <property type="protein sequence ID" value="GER98623.1"/>
    <property type="molecule type" value="Genomic_DNA"/>
</dbReference>
<reference evidence="2 3" key="1">
    <citation type="submission" date="2019-10" db="EMBL/GenBank/DDBJ databases">
        <title>Whole genome shotgun sequence of Acrocarpospora corrugata NBRC 13972.</title>
        <authorList>
            <person name="Ichikawa N."/>
            <person name="Kimura A."/>
            <person name="Kitahashi Y."/>
            <person name="Komaki H."/>
            <person name="Oguchi A."/>
        </authorList>
    </citation>
    <scope>NUCLEOTIDE SEQUENCE [LARGE SCALE GENOMIC DNA]</scope>
    <source>
        <strain evidence="2 3">NBRC 13972</strain>
    </source>
</reference>
<evidence type="ECO:0000256" key="1">
    <source>
        <dbReference type="SAM" id="Phobius"/>
    </source>
</evidence>
<evidence type="ECO:0000313" key="3">
    <source>
        <dbReference type="Proteomes" id="UP000334990"/>
    </source>
</evidence>
<organism evidence="2 3">
    <name type="scientific">Acrocarpospora corrugata</name>
    <dbReference type="NCBI Taxonomy" id="35763"/>
    <lineage>
        <taxon>Bacteria</taxon>
        <taxon>Bacillati</taxon>
        <taxon>Actinomycetota</taxon>
        <taxon>Actinomycetes</taxon>
        <taxon>Streptosporangiales</taxon>
        <taxon>Streptosporangiaceae</taxon>
        <taxon>Acrocarpospora</taxon>
    </lineage>
</organism>
<proteinExistence type="predicted"/>
<feature type="transmembrane region" description="Helical" evidence="1">
    <location>
        <begin position="81"/>
        <end position="98"/>
    </location>
</feature>
<keyword evidence="1" id="KW-0472">Membrane</keyword>
<feature type="transmembrane region" description="Helical" evidence="1">
    <location>
        <begin position="118"/>
        <end position="137"/>
    </location>
</feature>
<keyword evidence="1" id="KW-1133">Transmembrane helix</keyword>
<feature type="transmembrane region" description="Helical" evidence="1">
    <location>
        <begin position="12"/>
        <end position="34"/>
    </location>
</feature>
<dbReference type="RefSeq" id="WP_246238398.1">
    <property type="nucleotide sequence ID" value="NZ_BAAABN010000078.1"/>
</dbReference>
<evidence type="ECO:0000313" key="2">
    <source>
        <dbReference type="EMBL" id="GER98623.1"/>
    </source>
</evidence>
<sequence length="248" mass="27304">MNWFMREIVDPGKLRLFCFFVAFILAFLFIRISVRMIRAQVTWWPGNITPGGTHLHHVVFGLVFMCLGGIGGLAVTDSGSLTAAVLAAVFGVGTALVLDEFALVLHLEDVYWAEDGRVSVDAVFVAAALCGLGLLGVSPFEIGDTFTRDGGTLTHPEVALIIGTNVLFAALSLAKGKIWTGLLGIYLTPLALIGAIRLARPSSPWARWRYQHKPHKLARAQWRERRIREPVERFKRALQDFLAGRPSP</sequence>
<gene>
    <name evidence="2" type="ORF">Acor_06850</name>
</gene>
<dbReference type="AlphaFoldDB" id="A0A5M3VQ63"/>
<accession>A0A5M3VQ63</accession>
<feature type="transmembrane region" description="Helical" evidence="1">
    <location>
        <begin position="180"/>
        <end position="199"/>
    </location>
</feature>
<dbReference type="Proteomes" id="UP000334990">
    <property type="component" value="Unassembled WGS sequence"/>
</dbReference>
<feature type="transmembrane region" description="Helical" evidence="1">
    <location>
        <begin position="158"/>
        <end position="174"/>
    </location>
</feature>
<keyword evidence="3" id="KW-1185">Reference proteome</keyword>
<name>A0A5M3VQ63_9ACTN</name>
<keyword evidence="1" id="KW-0812">Transmembrane</keyword>
<protein>
    <submittedName>
        <fullName evidence="2">Membrane protein</fullName>
    </submittedName>
</protein>
<feature type="transmembrane region" description="Helical" evidence="1">
    <location>
        <begin position="54"/>
        <end position="74"/>
    </location>
</feature>
<comment type="caution">
    <text evidence="2">The sequence shown here is derived from an EMBL/GenBank/DDBJ whole genome shotgun (WGS) entry which is preliminary data.</text>
</comment>